<keyword evidence="6" id="KW-1185">Reference proteome</keyword>
<dbReference type="GO" id="GO:0016706">
    <property type="term" value="F:2-oxoglutarate-dependent dioxygenase activity"/>
    <property type="evidence" value="ECO:0007669"/>
    <property type="project" value="UniProtKB-ARBA"/>
</dbReference>
<feature type="domain" description="TauD/TfdA-like" evidence="4">
    <location>
        <begin position="52"/>
        <end position="306"/>
    </location>
</feature>
<evidence type="ECO:0000259" key="4">
    <source>
        <dbReference type="Pfam" id="PF02668"/>
    </source>
</evidence>
<dbReference type="EMBL" id="SMLL01000008">
    <property type="protein sequence ID" value="TFY96965.1"/>
    <property type="molecule type" value="Genomic_DNA"/>
</dbReference>
<evidence type="ECO:0000256" key="3">
    <source>
        <dbReference type="ARBA" id="ARBA00023194"/>
    </source>
</evidence>
<keyword evidence="3" id="KW-0045">Antibiotic biosynthesis</keyword>
<evidence type="ECO:0000256" key="2">
    <source>
        <dbReference type="ARBA" id="ARBA00023002"/>
    </source>
</evidence>
<comment type="cofactor">
    <cofactor evidence="1">
        <name>Fe(2+)</name>
        <dbReference type="ChEBI" id="CHEBI:29033"/>
    </cofactor>
</comment>
<evidence type="ECO:0000256" key="1">
    <source>
        <dbReference type="ARBA" id="ARBA00001954"/>
    </source>
</evidence>
<dbReference type="Pfam" id="PF02668">
    <property type="entry name" value="TauD"/>
    <property type="match status" value="1"/>
</dbReference>
<keyword evidence="2" id="KW-0560">Oxidoreductase</keyword>
<dbReference type="Proteomes" id="UP000297564">
    <property type="component" value="Unassembled WGS sequence"/>
</dbReference>
<evidence type="ECO:0000313" key="5">
    <source>
        <dbReference type="EMBL" id="TFY96965.1"/>
    </source>
</evidence>
<name>A0A4Z0BCI2_9BURK</name>
<dbReference type="InterPro" id="IPR042098">
    <property type="entry name" value="TauD-like_sf"/>
</dbReference>
<gene>
    <name evidence="5" type="ORF">EZ242_20100</name>
</gene>
<accession>A0A4Z0BCI2</accession>
<evidence type="ECO:0000313" key="6">
    <source>
        <dbReference type="Proteomes" id="UP000297564"/>
    </source>
</evidence>
<dbReference type="AlphaFoldDB" id="A0A4Z0BCI2"/>
<dbReference type="RefSeq" id="WP_135286975.1">
    <property type="nucleotide sequence ID" value="NZ_SMLL01000008.1"/>
</dbReference>
<protein>
    <submittedName>
        <fullName evidence="5">TauD/TfdA family dioxygenase</fullName>
    </submittedName>
</protein>
<keyword evidence="5" id="KW-0223">Dioxygenase</keyword>
<dbReference type="SUPFAM" id="SSF51197">
    <property type="entry name" value="Clavaminate synthase-like"/>
    <property type="match status" value="1"/>
</dbReference>
<sequence length="335" mass="38059">MAIAPVPFPNAWLSSQMHRERSRWTFPLDTDELAQVERALGHVRSRGASIPFGPEDFPLGSLADRLKAIRAEVEEGTGVALIRGLEVDRYGVQGARLVYWGLGAHLGTALAQNPRGALLVDVRDEGGDPYRDPTQRGYHTAQYLPFHNDQGDVVGLLCLRTAREGGLSCVCSSGAIHNEILASRPELVEVLYGDWYADVRGEEPPGRKPYYVEPRYALHEGRFYAQHGPTYIKSAQRFPEVPRLSREQLEALELVTRLAAEDRFRLDMDFQPGDVQFLNNHLVLHSRTAFVDHEEPERKRHLLRLWLSTPAYADVPPFFRARQEDMAYWLREPRP</sequence>
<dbReference type="OrthoDB" id="753054at2"/>
<reference evidence="5 6" key="1">
    <citation type="submission" date="2019-03" db="EMBL/GenBank/DDBJ databases">
        <title>Ramlibacter rhizophilus CCTCC AB2015357, whole genome shotgun sequence.</title>
        <authorList>
            <person name="Zhang X."/>
            <person name="Feng G."/>
            <person name="Zhu H."/>
        </authorList>
    </citation>
    <scope>NUCLEOTIDE SEQUENCE [LARGE SCALE GENOMIC DNA]</scope>
    <source>
        <strain evidence="5 6">CCTCC AB2015357</strain>
    </source>
</reference>
<dbReference type="GO" id="GO:0017000">
    <property type="term" value="P:antibiotic biosynthetic process"/>
    <property type="evidence" value="ECO:0007669"/>
    <property type="project" value="UniProtKB-KW"/>
</dbReference>
<dbReference type="PANTHER" id="PTHR10696">
    <property type="entry name" value="GAMMA-BUTYROBETAINE HYDROXYLASE-RELATED"/>
    <property type="match status" value="1"/>
</dbReference>
<dbReference type="PANTHER" id="PTHR10696:SF56">
    <property type="entry name" value="TAUD_TFDA-LIKE DOMAIN-CONTAINING PROTEIN"/>
    <property type="match status" value="1"/>
</dbReference>
<organism evidence="5 6">
    <name type="scientific">Ramlibacter rhizophilus</name>
    <dbReference type="NCBI Taxonomy" id="1781167"/>
    <lineage>
        <taxon>Bacteria</taxon>
        <taxon>Pseudomonadati</taxon>
        <taxon>Pseudomonadota</taxon>
        <taxon>Betaproteobacteria</taxon>
        <taxon>Burkholderiales</taxon>
        <taxon>Comamonadaceae</taxon>
        <taxon>Ramlibacter</taxon>
    </lineage>
</organism>
<dbReference type="InterPro" id="IPR050411">
    <property type="entry name" value="AlphaKG_dependent_hydroxylases"/>
</dbReference>
<proteinExistence type="predicted"/>
<dbReference type="Gene3D" id="3.60.130.10">
    <property type="entry name" value="Clavaminate synthase-like"/>
    <property type="match status" value="1"/>
</dbReference>
<comment type="caution">
    <text evidence="5">The sequence shown here is derived from an EMBL/GenBank/DDBJ whole genome shotgun (WGS) entry which is preliminary data.</text>
</comment>
<dbReference type="InterPro" id="IPR003819">
    <property type="entry name" value="TauD/TfdA-like"/>
</dbReference>